<keyword evidence="1" id="KW-1133">Transmembrane helix</keyword>
<name>A0A328BNG9_9CAUL</name>
<feature type="transmembrane region" description="Helical" evidence="1">
    <location>
        <begin position="173"/>
        <end position="191"/>
    </location>
</feature>
<keyword evidence="1" id="KW-0472">Membrane</keyword>
<dbReference type="InterPro" id="IPR050879">
    <property type="entry name" value="Acyltransferase_3"/>
</dbReference>
<feature type="transmembrane region" description="Helical" evidence="1">
    <location>
        <begin position="108"/>
        <end position="127"/>
    </location>
</feature>
<comment type="caution">
    <text evidence="3">The sequence shown here is derived from an EMBL/GenBank/DDBJ whole genome shotgun (WGS) entry which is preliminary data.</text>
</comment>
<feature type="transmembrane region" description="Helical" evidence="1">
    <location>
        <begin position="70"/>
        <end position="88"/>
    </location>
</feature>
<evidence type="ECO:0000313" key="4">
    <source>
        <dbReference type="Proteomes" id="UP000249524"/>
    </source>
</evidence>
<dbReference type="OrthoDB" id="9767863at2"/>
<evidence type="ECO:0000256" key="1">
    <source>
        <dbReference type="SAM" id="Phobius"/>
    </source>
</evidence>
<feature type="transmembrane region" description="Helical" evidence="1">
    <location>
        <begin position="37"/>
        <end position="58"/>
    </location>
</feature>
<feature type="transmembrane region" description="Helical" evidence="1">
    <location>
        <begin position="221"/>
        <end position="240"/>
    </location>
</feature>
<dbReference type="Proteomes" id="UP000249524">
    <property type="component" value="Unassembled WGS sequence"/>
</dbReference>
<evidence type="ECO:0000259" key="2">
    <source>
        <dbReference type="Pfam" id="PF01757"/>
    </source>
</evidence>
<feature type="transmembrane region" description="Helical" evidence="1">
    <location>
        <begin position="247"/>
        <end position="265"/>
    </location>
</feature>
<accession>A0A328BNG9</accession>
<protein>
    <recommendedName>
        <fullName evidence="2">Acyltransferase 3 domain-containing protein</fullName>
    </recommendedName>
</protein>
<dbReference type="GO" id="GO:0000271">
    <property type="term" value="P:polysaccharide biosynthetic process"/>
    <property type="evidence" value="ECO:0007669"/>
    <property type="project" value="TreeGrafter"/>
</dbReference>
<feature type="domain" description="Acyltransferase 3" evidence="2">
    <location>
        <begin position="38"/>
        <end position="349"/>
    </location>
</feature>
<reference evidence="3 4" key="1">
    <citation type="submission" date="2018-05" db="EMBL/GenBank/DDBJ databases">
        <authorList>
            <person name="Lanie J.A."/>
            <person name="Ng W.-L."/>
            <person name="Kazmierczak K.M."/>
            <person name="Andrzejewski T.M."/>
            <person name="Davidsen T.M."/>
            <person name="Wayne K.J."/>
            <person name="Tettelin H."/>
            <person name="Glass J.I."/>
            <person name="Rusch D."/>
            <person name="Podicherti R."/>
            <person name="Tsui H.-C.T."/>
            <person name="Winkler M.E."/>
        </authorList>
    </citation>
    <scope>NUCLEOTIDE SEQUENCE [LARGE SCALE GENOMIC DNA]</scope>
    <source>
        <strain evidence="3 4">BUT-10</strain>
    </source>
</reference>
<dbReference type="Pfam" id="PF01757">
    <property type="entry name" value="Acyl_transf_3"/>
    <property type="match status" value="1"/>
</dbReference>
<dbReference type="GO" id="GO:0016747">
    <property type="term" value="F:acyltransferase activity, transferring groups other than amino-acyl groups"/>
    <property type="evidence" value="ECO:0007669"/>
    <property type="project" value="InterPro"/>
</dbReference>
<dbReference type="AlphaFoldDB" id="A0A328BNG9"/>
<feature type="transmembrane region" description="Helical" evidence="1">
    <location>
        <begin position="198"/>
        <end position="215"/>
    </location>
</feature>
<dbReference type="GO" id="GO:0016020">
    <property type="term" value="C:membrane"/>
    <property type="evidence" value="ECO:0007669"/>
    <property type="project" value="TreeGrafter"/>
</dbReference>
<dbReference type="PANTHER" id="PTHR23028:SF53">
    <property type="entry name" value="ACYL_TRANSF_3 DOMAIN-CONTAINING PROTEIN"/>
    <property type="match status" value="1"/>
</dbReference>
<proteinExistence type="predicted"/>
<organism evidence="3 4">
    <name type="scientific">Phenylobacterium kunshanense</name>
    <dbReference type="NCBI Taxonomy" id="1445034"/>
    <lineage>
        <taxon>Bacteria</taxon>
        <taxon>Pseudomonadati</taxon>
        <taxon>Pseudomonadota</taxon>
        <taxon>Alphaproteobacteria</taxon>
        <taxon>Caulobacterales</taxon>
        <taxon>Caulobacteraceae</taxon>
        <taxon>Phenylobacterium</taxon>
    </lineage>
</organism>
<sequence length="391" mass="42536">MTVPSPTAAADRRSASRWSKWLGLQRIDVNDRDNNFYAVRLFLAARVIFGHAFVLGGIALDAGNANFGRLYNSLGVNGFFVISGFLVTRSLLSSKTMTDYVVARVLRIVPALWVMLFVTVAAVVLFASDRSAATLASAGRYLAENLSIIFVSYTIDGVFPGMVNTAINGSIWSLRWEVFCYALLGAVGYVGLTRKPSIVAALTAVLIVAFFFIGYDPANDLLAGRLKLCSLFFFGASLALYAEKILVGVWVGLAAVLLAGVIGYFTEIFDLVYYAFGYLLISISYSKASVLRSVSRALELRSIGKPDLSYGIFLYSFPIQQLLYYYKITSSPVANIALTIMIASICAYLSSQYVEKPTAALRGRVVKAVREPLALLTLKRPKADSPSAPGE</sequence>
<keyword evidence="4" id="KW-1185">Reference proteome</keyword>
<dbReference type="PANTHER" id="PTHR23028">
    <property type="entry name" value="ACETYLTRANSFERASE"/>
    <property type="match status" value="1"/>
</dbReference>
<feature type="transmembrane region" description="Helical" evidence="1">
    <location>
        <begin position="332"/>
        <end position="354"/>
    </location>
</feature>
<keyword evidence="1" id="KW-0812">Transmembrane</keyword>
<dbReference type="EMBL" id="QFYS01000003">
    <property type="protein sequence ID" value="RAK66548.1"/>
    <property type="molecule type" value="Genomic_DNA"/>
</dbReference>
<dbReference type="InterPro" id="IPR002656">
    <property type="entry name" value="Acyl_transf_3_dom"/>
</dbReference>
<evidence type="ECO:0000313" key="3">
    <source>
        <dbReference type="EMBL" id="RAK66548.1"/>
    </source>
</evidence>
<gene>
    <name evidence="3" type="ORF">DJ019_09935</name>
</gene>
<dbReference type="RefSeq" id="WP_111275856.1">
    <property type="nucleotide sequence ID" value="NZ_QFYS01000003.1"/>
</dbReference>